<dbReference type="Proteomes" id="UP000024404">
    <property type="component" value="Unassembled WGS sequence"/>
</dbReference>
<evidence type="ECO:0000259" key="2">
    <source>
        <dbReference type="Pfam" id="PF04836"/>
    </source>
</evidence>
<dbReference type="Gene3D" id="1.25.10.10">
    <property type="entry name" value="Leucine-rich Repeat Variant"/>
    <property type="match status" value="1"/>
</dbReference>
<reference evidence="5" key="1">
    <citation type="submission" date="2013-10" db="EMBL/GenBank/DDBJ databases">
        <title>Genome sequencing of Onchocerca volvulus.</title>
        <authorList>
            <person name="Cotton J."/>
            <person name="Tsai J."/>
            <person name="Stanley E."/>
            <person name="Tracey A."/>
            <person name="Holroyd N."/>
            <person name="Lustigman S."/>
            <person name="Berriman M."/>
        </authorList>
    </citation>
    <scope>NUCLEOTIDE SEQUENCE</scope>
</reference>
<dbReference type="InterPro" id="IPR006921">
    <property type="entry name" value="Interferon-rel_develop_reg_C"/>
</dbReference>
<dbReference type="EMBL" id="CMVM020000144">
    <property type="status" value="NOT_ANNOTATED_CDS"/>
    <property type="molecule type" value="Genomic_DNA"/>
</dbReference>
<dbReference type="AlphaFoldDB" id="A0A8R1TTI9"/>
<organism evidence="4 5">
    <name type="scientific">Onchocerca volvulus</name>
    <dbReference type="NCBI Taxonomy" id="6282"/>
    <lineage>
        <taxon>Eukaryota</taxon>
        <taxon>Metazoa</taxon>
        <taxon>Ecdysozoa</taxon>
        <taxon>Nematoda</taxon>
        <taxon>Chromadorea</taxon>
        <taxon>Rhabditida</taxon>
        <taxon>Spirurina</taxon>
        <taxon>Spiruromorpha</taxon>
        <taxon>Filarioidea</taxon>
        <taxon>Onchocercidae</taxon>
        <taxon>Onchocerca</taxon>
    </lineage>
</organism>
<dbReference type="InterPro" id="IPR011989">
    <property type="entry name" value="ARM-like"/>
</dbReference>
<dbReference type="InterPro" id="IPR016024">
    <property type="entry name" value="ARM-type_fold"/>
</dbReference>
<proteinExistence type="inferred from homology"/>
<evidence type="ECO:0000313" key="5">
    <source>
        <dbReference type="Proteomes" id="UP000024404"/>
    </source>
</evidence>
<dbReference type="SUPFAM" id="SSF48371">
    <property type="entry name" value="ARM repeat"/>
    <property type="match status" value="1"/>
</dbReference>
<reference evidence="4" key="2">
    <citation type="submission" date="2022-06" db="UniProtKB">
        <authorList>
            <consortium name="EnsemblMetazoa"/>
        </authorList>
    </citation>
    <scope>IDENTIFICATION</scope>
</reference>
<dbReference type="InterPro" id="IPR007701">
    <property type="entry name" value="Interferon-rel_develop_reg_N"/>
</dbReference>
<evidence type="ECO:0000259" key="3">
    <source>
        <dbReference type="Pfam" id="PF05004"/>
    </source>
</evidence>
<evidence type="ECO:0000256" key="1">
    <source>
        <dbReference type="ARBA" id="ARBA00008828"/>
    </source>
</evidence>
<keyword evidence="5" id="KW-1185">Reference proteome</keyword>
<sequence length="414" mass="46572">MGKRRNKNKTNREDFAVFSSISHKNVVKVDIDDSDDVSCITHSTLDCDLRSTTDEEDLSDTVTPSDQLDSFLDKTTNKNVSIRLAAMGNMKTLLTKRYIAVDLEKWIATLIDIIDKALRKTDEEVKVAASLSILISIQFGEKIASEMEPVISFLCQLIIDPSRNVQLRSHCARSVALCTLLCLEQPASILASVAALRSIWFAEKSSAASVKLFCATLSGWSLLIHHGGQEALRVALSDEPKLSTFLDGTQLEMRLSAGKALAVLHEAAVATFGDKYRFPNQQHLLDIFANLAIDSLKFRAKKDRKIQKFTFRQIHAFIKDQEAPVFDVRFGNETLSIKSCRKKLLYEYICGVLHGSINSHLKMNPILREQFGLGPTTEIFPTKVEKSQRIAIQNAINKTRDLQRLKQRDKRIIY</sequence>
<protein>
    <recommendedName>
        <fullName evidence="6">Interferon-related developmental regulator N-terminal domain-containing protein</fullName>
    </recommendedName>
</protein>
<feature type="domain" description="Interferon-related developmental regulator N-terminal" evidence="3">
    <location>
        <begin position="48"/>
        <end position="318"/>
    </location>
</feature>
<dbReference type="EnsemblMetazoa" id="OVOC4843.1">
    <property type="protein sequence ID" value="OVOC4843.1"/>
    <property type="gene ID" value="WBGene00241652"/>
</dbReference>
<comment type="similarity">
    <text evidence="1">Belongs to the IFRD family.</text>
</comment>
<evidence type="ECO:0008006" key="6">
    <source>
        <dbReference type="Google" id="ProtNLM"/>
    </source>
</evidence>
<name>A0A8R1TTI9_ONCVO</name>
<accession>A0A8R1TTI9</accession>
<dbReference type="Pfam" id="PF04836">
    <property type="entry name" value="IFRD_C"/>
    <property type="match status" value="1"/>
</dbReference>
<dbReference type="InterPro" id="IPR039777">
    <property type="entry name" value="IFRD"/>
</dbReference>
<dbReference type="Pfam" id="PF05004">
    <property type="entry name" value="IFRD"/>
    <property type="match status" value="1"/>
</dbReference>
<dbReference type="PANTHER" id="PTHR12354:SF1">
    <property type="entry name" value="INTERFERON-RELATED DEVELOPMENTAL REGULATOR 1"/>
    <property type="match status" value="1"/>
</dbReference>
<evidence type="ECO:0000313" key="4">
    <source>
        <dbReference type="EnsemblMetazoa" id="OVOC4843.1"/>
    </source>
</evidence>
<feature type="domain" description="Interferon-related developmental regulator C-terminal" evidence="2">
    <location>
        <begin position="364"/>
        <end position="411"/>
    </location>
</feature>
<dbReference type="PANTHER" id="PTHR12354">
    <property type="entry name" value="INTERFERON-RELATED DEVELOPMENTAL REGULATOR"/>
    <property type="match status" value="1"/>
</dbReference>